<keyword evidence="2" id="KW-1185">Reference proteome</keyword>
<dbReference type="RefSeq" id="WP_223999077.1">
    <property type="nucleotide sequence ID" value="NZ_CAJZAF010000001.1"/>
</dbReference>
<sequence>MAAQDFSNTLIEAQGNHAALFALASARLADISRKADQLVSLGLAGAKHAEPEDAVSAGVFRTIADVAGDARAFHELQLVLGAMCGATSAKAQ</sequence>
<evidence type="ECO:0000313" key="1">
    <source>
        <dbReference type="EMBL" id="CAG9163840.1"/>
    </source>
</evidence>
<organism evidence="1 2">
    <name type="scientific">Cupriavidus pinatubonensis</name>
    <dbReference type="NCBI Taxonomy" id="248026"/>
    <lineage>
        <taxon>Bacteria</taxon>
        <taxon>Pseudomonadati</taxon>
        <taxon>Pseudomonadota</taxon>
        <taxon>Betaproteobacteria</taxon>
        <taxon>Burkholderiales</taxon>
        <taxon>Burkholderiaceae</taxon>
        <taxon>Cupriavidus</taxon>
    </lineage>
</organism>
<dbReference type="EMBL" id="CAJZAF010000001">
    <property type="protein sequence ID" value="CAG9163840.1"/>
    <property type="molecule type" value="Genomic_DNA"/>
</dbReference>
<proteinExistence type="predicted"/>
<accession>A0ABM8W9E5</accession>
<protein>
    <submittedName>
        <fullName evidence="1">Uncharacterized protein</fullName>
    </submittedName>
</protein>
<evidence type="ECO:0000313" key="2">
    <source>
        <dbReference type="Proteomes" id="UP000701702"/>
    </source>
</evidence>
<name>A0ABM8W9E5_9BURK</name>
<comment type="caution">
    <text evidence="1">The sequence shown here is derived from an EMBL/GenBank/DDBJ whole genome shotgun (WGS) entry which is preliminary data.</text>
</comment>
<gene>
    <name evidence="1" type="ORF">LMG23994_00300</name>
</gene>
<dbReference type="Proteomes" id="UP000701702">
    <property type="component" value="Unassembled WGS sequence"/>
</dbReference>
<reference evidence="1 2" key="1">
    <citation type="submission" date="2021-08" db="EMBL/GenBank/DDBJ databases">
        <authorList>
            <person name="Peeters C."/>
        </authorList>
    </citation>
    <scope>NUCLEOTIDE SEQUENCE [LARGE SCALE GENOMIC DNA]</scope>
    <source>
        <strain evidence="1 2">LMG 23994</strain>
    </source>
</reference>